<dbReference type="EMBL" id="GBBK01004723">
    <property type="protein sequence ID" value="JAC19759.1"/>
    <property type="molecule type" value="mRNA"/>
</dbReference>
<evidence type="ECO:0000256" key="1">
    <source>
        <dbReference type="SAM" id="SignalP"/>
    </source>
</evidence>
<proteinExistence type="evidence at transcript level"/>
<dbReference type="AlphaFoldDB" id="A0A023FFL0"/>
<organism evidence="2">
    <name type="scientific">Amblyomma cajennense</name>
    <name type="common">Cayenne tick</name>
    <name type="synonym">Acarus cajennensis</name>
    <dbReference type="NCBI Taxonomy" id="34607"/>
    <lineage>
        <taxon>Eukaryota</taxon>
        <taxon>Metazoa</taxon>
        <taxon>Ecdysozoa</taxon>
        <taxon>Arthropoda</taxon>
        <taxon>Chelicerata</taxon>
        <taxon>Arachnida</taxon>
        <taxon>Acari</taxon>
        <taxon>Parasitiformes</taxon>
        <taxon>Ixodida</taxon>
        <taxon>Ixodoidea</taxon>
        <taxon>Ixodidae</taxon>
        <taxon>Amblyomminae</taxon>
        <taxon>Amblyomma</taxon>
    </lineage>
</organism>
<evidence type="ECO:0000313" key="2">
    <source>
        <dbReference type="EMBL" id="JAC19759.1"/>
    </source>
</evidence>
<accession>A0A023FFL0</accession>
<feature type="chain" id="PRO_5001516607" evidence="1">
    <location>
        <begin position="22"/>
        <end position="219"/>
    </location>
</feature>
<protein>
    <submittedName>
        <fullName evidence="2">Putative lipocalin-3 1</fullName>
    </submittedName>
</protein>
<sequence length="219" mass="24643">MKTRMLLIVIALLIAATESSSEGVASETEESVRVTIQEFYSGTDPIWIYGVSGRNSHPCKIDTNITKSGTNTFFRRYSHDGSGWRWNSITAQLSGESDTFTVSYDDGERHSEKMLAASTNGDCALFEVAVRNTGAINTPLQKTRLRNFRPTSEIDFRVKRTDGHQQSFRKICFSSVVNKARKERKLPDSVQIEDFANIRCSQLCQGDAHCPEMLREAFN</sequence>
<feature type="signal peptide" evidence="1">
    <location>
        <begin position="1"/>
        <end position="21"/>
    </location>
</feature>
<reference evidence="2" key="1">
    <citation type="submission" date="2014-03" db="EMBL/GenBank/DDBJ databases">
        <title>The sialotranscriptome of Amblyomma triste, Amblyomma parvum and Amblyomma cajennense ticks, uncovered by 454-based RNA-seq.</title>
        <authorList>
            <person name="Garcia G.R."/>
            <person name="Gardinassi L.G."/>
            <person name="Ribeiro J.M."/>
            <person name="Anatriello E."/>
            <person name="Ferreira B.R."/>
            <person name="Moreira H.N."/>
            <person name="Mafra C."/>
            <person name="Olegario M.M."/>
            <person name="Szabo P.J."/>
            <person name="Miranda-Santos I.K."/>
            <person name="Maruyama S.R."/>
        </authorList>
    </citation>
    <scope>NUCLEOTIDE SEQUENCE</scope>
    <source>
        <strain evidence="2">Uberlandia</strain>
        <tissue evidence="2">Salivary glands</tissue>
    </source>
</reference>
<name>A0A023FFL0_AMBCJ</name>
<keyword evidence="1" id="KW-0732">Signal</keyword>